<name>A0A177CXB7_9PLEO</name>
<gene>
    <name evidence="3" type="ORF">CC84DRAFT_1200998</name>
</gene>
<feature type="compositionally biased region" description="Basic and acidic residues" evidence="1">
    <location>
        <begin position="31"/>
        <end position="44"/>
    </location>
</feature>
<dbReference type="GeneID" id="28765184"/>
<dbReference type="PANTHER" id="PTHR38116:SF5">
    <property type="entry name" value="BZIP DOMAIN-CONTAINING PROTEIN"/>
    <property type="match status" value="1"/>
</dbReference>
<proteinExistence type="predicted"/>
<evidence type="ECO:0000313" key="4">
    <source>
        <dbReference type="Proteomes" id="UP000077069"/>
    </source>
</evidence>
<dbReference type="GO" id="GO:0003700">
    <property type="term" value="F:DNA-binding transcription factor activity"/>
    <property type="evidence" value="ECO:0007669"/>
    <property type="project" value="InterPro"/>
</dbReference>
<dbReference type="Pfam" id="PF11905">
    <property type="entry name" value="DUF3425"/>
    <property type="match status" value="1"/>
</dbReference>
<accession>A0A177CXB7</accession>
<dbReference type="STRING" id="1460663.A0A177CXB7"/>
<dbReference type="Proteomes" id="UP000077069">
    <property type="component" value="Unassembled WGS sequence"/>
</dbReference>
<dbReference type="SUPFAM" id="SSF57959">
    <property type="entry name" value="Leucine zipper domain"/>
    <property type="match status" value="1"/>
</dbReference>
<dbReference type="InterPro" id="IPR046347">
    <property type="entry name" value="bZIP_sf"/>
</dbReference>
<feature type="region of interest" description="Disordered" evidence="1">
    <location>
        <begin position="1"/>
        <end position="74"/>
    </location>
</feature>
<evidence type="ECO:0000313" key="3">
    <source>
        <dbReference type="EMBL" id="OAG11841.1"/>
    </source>
</evidence>
<organism evidence="3 4">
    <name type="scientific">Paraphaeosphaeria sporulosa</name>
    <dbReference type="NCBI Taxonomy" id="1460663"/>
    <lineage>
        <taxon>Eukaryota</taxon>
        <taxon>Fungi</taxon>
        <taxon>Dikarya</taxon>
        <taxon>Ascomycota</taxon>
        <taxon>Pezizomycotina</taxon>
        <taxon>Dothideomycetes</taxon>
        <taxon>Pleosporomycetidae</taxon>
        <taxon>Pleosporales</taxon>
        <taxon>Massarineae</taxon>
        <taxon>Didymosphaeriaceae</taxon>
        <taxon>Paraphaeosphaeria</taxon>
    </lineage>
</organism>
<evidence type="ECO:0000256" key="1">
    <source>
        <dbReference type="SAM" id="MobiDB-lite"/>
    </source>
</evidence>
<dbReference type="OrthoDB" id="5973539at2759"/>
<dbReference type="InterPro" id="IPR004827">
    <property type="entry name" value="bZIP"/>
</dbReference>
<dbReference type="Gene3D" id="1.20.5.170">
    <property type="match status" value="1"/>
</dbReference>
<dbReference type="RefSeq" id="XP_018042206.1">
    <property type="nucleotide sequence ID" value="XM_018181698.1"/>
</dbReference>
<dbReference type="PANTHER" id="PTHR38116">
    <property type="entry name" value="CHROMOSOME 7, WHOLE GENOME SHOTGUN SEQUENCE"/>
    <property type="match status" value="1"/>
</dbReference>
<dbReference type="InterPro" id="IPR021833">
    <property type="entry name" value="DUF3425"/>
</dbReference>
<dbReference type="CDD" id="cd14688">
    <property type="entry name" value="bZIP_YAP"/>
    <property type="match status" value="1"/>
</dbReference>
<dbReference type="InParanoid" id="A0A177CXB7"/>
<dbReference type="AlphaFoldDB" id="A0A177CXB7"/>
<sequence length="346" mass="40349">MDPAQQSKKKVPYKRRMTEKRRNQNRAAQKTYREKRKERLEQLERQITALQNNDRDRRPDGTGADNVPETTSGDVIEDLSDIDLEFLEDDQSVPAPESSFADLKHLLRGDDAPDLDELVQFALEERPDLSKILIAGLRLLKIEKETTMTIDKKRRPVTWATGNWSTLTSNSPPSVIYPLPDPSIDGIFLSRQSQIEVVFYNCMKIGLSIEELMKPNCQSPWYSPTALMPSSALTLERVPPDLIPTPAQIRYPHHPFIDTIPFPWFRERAITLASMDPPAYNRSELKKDILRGGLIVWRSRGKEEGLPWDRRSWEVQHWFWEKWSWLIEEQGRVEQQSKWWQSMRGK</sequence>
<dbReference type="PROSITE" id="PS00036">
    <property type="entry name" value="BZIP_BASIC"/>
    <property type="match status" value="1"/>
</dbReference>
<protein>
    <recommendedName>
        <fullName evidence="2">BZIP domain-containing protein</fullName>
    </recommendedName>
</protein>
<reference evidence="3 4" key="1">
    <citation type="submission" date="2016-05" db="EMBL/GenBank/DDBJ databases">
        <title>Comparative analysis of secretome profiles of manganese(II)-oxidizing ascomycete fungi.</title>
        <authorList>
            <consortium name="DOE Joint Genome Institute"/>
            <person name="Zeiner C.A."/>
            <person name="Purvine S.O."/>
            <person name="Zink E.M."/>
            <person name="Wu S."/>
            <person name="Pasa-Tolic L."/>
            <person name="Chaput D.L."/>
            <person name="Haridas S."/>
            <person name="Grigoriev I.V."/>
            <person name="Santelli C.M."/>
            <person name="Hansel C.M."/>
        </authorList>
    </citation>
    <scope>NUCLEOTIDE SEQUENCE [LARGE SCALE GENOMIC DNA]</scope>
    <source>
        <strain evidence="3 4">AP3s5-JAC2a</strain>
    </source>
</reference>
<evidence type="ECO:0000259" key="2">
    <source>
        <dbReference type="PROSITE" id="PS00036"/>
    </source>
</evidence>
<feature type="compositionally biased region" description="Basic residues" evidence="1">
    <location>
        <begin position="7"/>
        <end position="19"/>
    </location>
</feature>
<feature type="domain" description="BZIP" evidence="2">
    <location>
        <begin position="20"/>
        <end position="35"/>
    </location>
</feature>
<keyword evidence="4" id="KW-1185">Reference proteome</keyword>
<dbReference type="EMBL" id="KV441548">
    <property type="protein sequence ID" value="OAG11841.1"/>
    <property type="molecule type" value="Genomic_DNA"/>
</dbReference>